<feature type="transmembrane region" description="Helical" evidence="1">
    <location>
        <begin position="141"/>
        <end position="163"/>
    </location>
</feature>
<sequence length="248" mass="27845">MTQKIEGPQGTTVLKGRISKLHVRIESREALFTADDKQALQGTAVAAAAMGLGGIAIGLSASDDFTADDGELMTFDLEDERVEAWVWHSEFKDGDEVEVVAEKINGRWIGFAIRRVADGLIAVYPHCERGSAAFYVYALKFVGALYGSGFVVVYIVGMLINYFKYNNEWLSINIMMGWLLLITLAMAVFITWRVGSRFSKARKLADRIFSAYGWKRPSFINLPRESNRDRRAGDTLYMGISIFRYNPK</sequence>
<dbReference type="RefSeq" id="WP_046151914.1">
    <property type="nucleotide sequence ID" value="NZ_CADFGU010000001.1"/>
</dbReference>
<gene>
    <name evidence="2" type="ORF">WM40_01440</name>
</gene>
<feature type="transmembrane region" description="Helical" evidence="1">
    <location>
        <begin position="169"/>
        <end position="192"/>
    </location>
</feature>
<dbReference type="OrthoDB" id="6452874at2"/>
<proteinExistence type="predicted"/>
<dbReference type="NCBIfam" id="NF041560">
    <property type="entry name" value="T6SS_Burk_ExIF"/>
    <property type="match status" value="1"/>
</dbReference>
<evidence type="ECO:0000313" key="2">
    <source>
        <dbReference type="EMBL" id="KKB65300.1"/>
    </source>
</evidence>
<comment type="caution">
    <text evidence="2">The sequence shown here is derived from an EMBL/GenBank/DDBJ whole genome shotgun (WGS) entry which is preliminary data.</text>
</comment>
<reference evidence="2 3" key="1">
    <citation type="submission" date="2015-03" db="EMBL/GenBank/DDBJ databases">
        <title>Draft Genome Sequence of Burkholderia andropogonis type strain ICMP2807, isolated from Sorghum bicolor.</title>
        <authorList>
            <person name="Lopes-Santos L."/>
            <person name="Castro D.B."/>
            <person name="Ottoboni L.M."/>
            <person name="Park D."/>
            <person name="Weirc B.S."/>
            <person name="Destefano S.A."/>
        </authorList>
    </citation>
    <scope>NUCLEOTIDE SEQUENCE [LARGE SCALE GENOMIC DNA]</scope>
    <source>
        <strain evidence="2 3">ICMP2807</strain>
    </source>
</reference>
<keyword evidence="1" id="KW-1133">Transmembrane helix</keyword>
<evidence type="ECO:0000313" key="3">
    <source>
        <dbReference type="Proteomes" id="UP000033618"/>
    </source>
</evidence>
<keyword evidence="1" id="KW-0812">Transmembrane</keyword>
<protein>
    <submittedName>
        <fullName evidence="2">Uncharacterized protein</fullName>
    </submittedName>
</protein>
<keyword evidence="1" id="KW-0472">Membrane</keyword>
<dbReference type="AlphaFoldDB" id="A0A0F5K5T6"/>
<dbReference type="InterPro" id="IPR048130">
    <property type="entry name" value="T6SS_ExIF-like"/>
</dbReference>
<evidence type="ECO:0000256" key="1">
    <source>
        <dbReference type="SAM" id="Phobius"/>
    </source>
</evidence>
<accession>A0A0F5K5T6</accession>
<dbReference type="EMBL" id="LAQU01000001">
    <property type="protein sequence ID" value="KKB65300.1"/>
    <property type="molecule type" value="Genomic_DNA"/>
</dbReference>
<organism evidence="2 3">
    <name type="scientific">Robbsia andropogonis</name>
    <dbReference type="NCBI Taxonomy" id="28092"/>
    <lineage>
        <taxon>Bacteria</taxon>
        <taxon>Pseudomonadati</taxon>
        <taxon>Pseudomonadota</taxon>
        <taxon>Betaproteobacteria</taxon>
        <taxon>Burkholderiales</taxon>
        <taxon>Burkholderiaceae</taxon>
        <taxon>Robbsia</taxon>
    </lineage>
</organism>
<name>A0A0F5K5T6_9BURK</name>
<dbReference type="Proteomes" id="UP000033618">
    <property type="component" value="Unassembled WGS sequence"/>
</dbReference>
<keyword evidence="3" id="KW-1185">Reference proteome</keyword>
<dbReference type="PATRIC" id="fig|28092.6.peg.330"/>